<feature type="coiled-coil region" evidence="3">
    <location>
        <begin position="559"/>
        <end position="674"/>
    </location>
</feature>
<dbReference type="Pfam" id="PF05911">
    <property type="entry name" value="FPP"/>
    <property type="match status" value="3"/>
</dbReference>
<evidence type="ECO:0000256" key="4">
    <source>
        <dbReference type="SAM" id="MobiDB-lite"/>
    </source>
</evidence>
<feature type="region of interest" description="Disordered" evidence="4">
    <location>
        <begin position="745"/>
        <end position="781"/>
    </location>
</feature>
<accession>A0AAV0BZ03</accession>
<dbReference type="Proteomes" id="UP001152523">
    <property type="component" value="Unassembled WGS sequence"/>
</dbReference>
<evidence type="ECO:0000256" key="2">
    <source>
        <dbReference type="ARBA" id="ARBA00023054"/>
    </source>
</evidence>
<dbReference type="AlphaFoldDB" id="A0AAV0BZ03"/>
<reference evidence="5" key="1">
    <citation type="submission" date="2022-07" db="EMBL/GenBank/DDBJ databases">
        <authorList>
            <person name="Macas J."/>
            <person name="Novak P."/>
            <person name="Neumann P."/>
        </authorList>
    </citation>
    <scope>NUCLEOTIDE SEQUENCE</scope>
</reference>
<keyword evidence="2 3" id="KW-0175">Coiled coil</keyword>
<evidence type="ECO:0000256" key="3">
    <source>
        <dbReference type="SAM" id="Coils"/>
    </source>
</evidence>
<evidence type="ECO:0000256" key="1">
    <source>
        <dbReference type="ARBA" id="ARBA00005921"/>
    </source>
</evidence>
<feature type="coiled-coil region" evidence="3">
    <location>
        <begin position="141"/>
        <end position="210"/>
    </location>
</feature>
<feature type="coiled-coil region" evidence="3">
    <location>
        <begin position="31"/>
        <end position="58"/>
    </location>
</feature>
<keyword evidence="6" id="KW-1185">Reference proteome</keyword>
<dbReference type="InterPro" id="IPR008587">
    <property type="entry name" value="FPP_plant"/>
</dbReference>
<comment type="similarity">
    <text evidence="1">Belongs to the FPP family.</text>
</comment>
<evidence type="ECO:0000313" key="6">
    <source>
        <dbReference type="Proteomes" id="UP001152523"/>
    </source>
</evidence>
<dbReference type="PANTHER" id="PTHR31580">
    <property type="entry name" value="FILAMENT-LIKE PLANT PROTEIN 4"/>
    <property type="match status" value="1"/>
</dbReference>
<evidence type="ECO:0008006" key="7">
    <source>
        <dbReference type="Google" id="ProtNLM"/>
    </source>
</evidence>
<proteinExistence type="inferred from homology"/>
<evidence type="ECO:0000313" key="5">
    <source>
        <dbReference type="EMBL" id="CAH9053811.1"/>
    </source>
</evidence>
<protein>
    <recommendedName>
        <fullName evidence="7">Filament-like plant protein 7</fullName>
    </recommendedName>
</protein>
<gene>
    <name evidence="5" type="ORF">CEPIT_LOCUS573</name>
</gene>
<dbReference type="EMBL" id="CAMAPF010000005">
    <property type="protein sequence ID" value="CAH9053811.1"/>
    <property type="molecule type" value="Genomic_DNA"/>
</dbReference>
<sequence>MEQKSWIWKKKFAVGGDCGRRSSFTRTADDLEIILKGKAELERDIQKLNDKLSSALLECNAKDDFSQRQAKIAQEAIAGWEKAETEALYMKQELENALYQIAAGDKRLVSLDSALSECMHQLRSVQREQEKRIRNAVFETSKEFEKRILALEENLSKLGAENTQLSKALLGKEKVIENLSSQRDKAERELSALMTRLDSLEKENVSLKSEEWESDRRSSEASHKQHLENVKRIARLESECQRLRLLVRKRLPGPASMAKMKNTGETRPNPSMFGSMDFASDVGSNKRIQLLIEQLCMLEEENRNLKEALHRNARTVIDACAVASETSQAEGQFSQIPTDCLSVQPAGKCLQSAQELCVVSQSDMGSGNKASCVKMQSFTPFSKSMGAFDMMNLMDDFVEMEKLAVEKTDEDCVSEILASTQKSMNPSIGRVIEIIEGILPYRVSETQAGYTVRHFQWKTSELSLILQEFVQTCQDLMDGNANLEKFGQHIVCTLEWIVNHCFSLQDVSSMEDAIKNHFQWNDDSWEECEVGPSPHLTIESCNRKSVSQVEETQSKTVETESLMVQLQESENTINSLKMEVENLRGLNLVMTEDEDEDEKHEIIREGLEVQIESTKQELNEVCQKYSHLESITNEEIPQHALENEEQLRQNDLEIEAASEKLAECQETILNLGKQLKALALPRDMPIFDNVISTPVKNLARRSSLLDIMLDEDNGGQCCQSPKTKELTLNGNGHSALGTSNAIELPPEDVPSPIGNRNTVEEEELPPEDVPSPIGNRNTVEEEDHVDSLTIVSSKKRNGGLLSKLFWKLQKDHLISCIKD</sequence>
<organism evidence="5 6">
    <name type="scientific">Cuscuta epithymum</name>
    <dbReference type="NCBI Taxonomy" id="186058"/>
    <lineage>
        <taxon>Eukaryota</taxon>
        <taxon>Viridiplantae</taxon>
        <taxon>Streptophyta</taxon>
        <taxon>Embryophyta</taxon>
        <taxon>Tracheophyta</taxon>
        <taxon>Spermatophyta</taxon>
        <taxon>Magnoliopsida</taxon>
        <taxon>eudicotyledons</taxon>
        <taxon>Gunneridae</taxon>
        <taxon>Pentapetalae</taxon>
        <taxon>asterids</taxon>
        <taxon>lamiids</taxon>
        <taxon>Solanales</taxon>
        <taxon>Convolvulaceae</taxon>
        <taxon>Cuscuteae</taxon>
        <taxon>Cuscuta</taxon>
        <taxon>Cuscuta subgen. Cuscuta</taxon>
    </lineage>
</organism>
<name>A0AAV0BZ03_9ASTE</name>
<dbReference type="PANTHER" id="PTHR31580:SF22">
    <property type="entry name" value="FILAMENT-LIKE PLANT PROTEIN 7"/>
    <property type="match status" value="1"/>
</dbReference>
<comment type="caution">
    <text evidence="5">The sequence shown here is derived from an EMBL/GenBank/DDBJ whole genome shotgun (WGS) entry which is preliminary data.</text>
</comment>